<evidence type="ECO:0000313" key="2">
    <source>
        <dbReference type="Proteomes" id="UP000070133"/>
    </source>
</evidence>
<evidence type="ECO:0008006" key="3">
    <source>
        <dbReference type="Google" id="ProtNLM"/>
    </source>
</evidence>
<comment type="caution">
    <text evidence="1">The sequence shown here is derived from an EMBL/GenBank/DDBJ whole genome shotgun (WGS) entry which is preliminary data.</text>
</comment>
<sequence>MSREQHVESFSDVSPDTREHLARFAHQLLANEALDVVRIECGGKSWIINKIWVCNASPVLAHRLAEVNTNSRLQFFNDQSSSTVNAMVHFLYHGDYDEDDYDETDFPNAEDSSPLLHNAQVYGIAIQLQITKLAEKSFAKFQHLVQIEVLRPHFAAVVKLIYESPFLGDLKQLVANACAPYARKILSQESWIAESESHALHHLRKFAHDTEAFREDLEERIPPPAPCGHSCRESGCSNRWHYCRCPMCSKEICLRGLVLTTEMIIHCPVCGTAGCKIDKLAGIL</sequence>
<organism evidence="1 2">
    <name type="scientific">Pseudocercospora eumusae</name>
    <dbReference type="NCBI Taxonomy" id="321146"/>
    <lineage>
        <taxon>Eukaryota</taxon>
        <taxon>Fungi</taxon>
        <taxon>Dikarya</taxon>
        <taxon>Ascomycota</taxon>
        <taxon>Pezizomycotina</taxon>
        <taxon>Dothideomycetes</taxon>
        <taxon>Dothideomycetidae</taxon>
        <taxon>Mycosphaerellales</taxon>
        <taxon>Mycosphaerellaceae</taxon>
        <taxon>Pseudocercospora</taxon>
    </lineage>
</organism>
<keyword evidence="2" id="KW-1185">Reference proteome</keyword>
<dbReference type="AlphaFoldDB" id="A0A139H5U2"/>
<dbReference type="InterPro" id="IPR011333">
    <property type="entry name" value="SKP1/BTB/POZ_sf"/>
</dbReference>
<gene>
    <name evidence="1" type="ORF">AC578_10547</name>
</gene>
<accession>A0A139H5U2</accession>
<name>A0A139H5U2_9PEZI</name>
<protein>
    <recommendedName>
        <fullName evidence="3">BTB domain-containing protein</fullName>
    </recommendedName>
</protein>
<reference evidence="1 2" key="1">
    <citation type="submission" date="2015-07" db="EMBL/GenBank/DDBJ databases">
        <title>Comparative genomics of the Sigatoka disease complex on banana suggests a link between parallel evolutionary changes in Pseudocercospora fijiensis and Pseudocercospora eumusae and increased virulence on the banana host.</title>
        <authorList>
            <person name="Chang T.-C."/>
            <person name="Salvucci A."/>
            <person name="Crous P.W."/>
            <person name="Stergiopoulos I."/>
        </authorList>
    </citation>
    <scope>NUCLEOTIDE SEQUENCE [LARGE SCALE GENOMIC DNA]</scope>
    <source>
        <strain evidence="1 2">CBS 114824</strain>
    </source>
</reference>
<dbReference type="Gene3D" id="3.30.710.10">
    <property type="entry name" value="Potassium Channel Kv1.1, Chain A"/>
    <property type="match status" value="1"/>
</dbReference>
<evidence type="ECO:0000313" key="1">
    <source>
        <dbReference type="EMBL" id="KXS97804.1"/>
    </source>
</evidence>
<dbReference type="OrthoDB" id="6359816at2759"/>
<dbReference type="EMBL" id="LFZN01000132">
    <property type="protein sequence ID" value="KXS97804.1"/>
    <property type="molecule type" value="Genomic_DNA"/>
</dbReference>
<dbReference type="Proteomes" id="UP000070133">
    <property type="component" value="Unassembled WGS sequence"/>
</dbReference>
<proteinExistence type="predicted"/>
<dbReference type="SUPFAM" id="SSF54695">
    <property type="entry name" value="POZ domain"/>
    <property type="match status" value="1"/>
</dbReference>